<name>A0A6J2UMR9_DROLE</name>
<keyword evidence="4" id="KW-1185">Reference proteome</keyword>
<reference evidence="5" key="1">
    <citation type="submission" date="2025-08" db="UniProtKB">
        <authorList>
            <consortium name="RefSeq"/>
        </authorList>
    </citation>
    <scope>IDENTIFICATION</scope>
    <source>
        <strain evidence="5">11010-0011.00</strain>
        <tissue evidence="5">Whole body</tissue>
    </source>
</reference>
<dbReference type="PROSITE" id="PS50222">
    <property type="entry name" value="EF_HAND_2"/>
    <property type="match status" value="3"/>
</dbReference>
<dbReference type="Proteomes" id="UP000504634">
    <property type="component" value="Unplaced"/>
</dbReference>
<dbReference type="PANTHER" id="PTHR23048">
    <property type="entry name" value="MYOSIN LIGHT CHAIN 1, 3"/>
    <property type="match status" value="1"/>
</dbReference>
<dbReference type="Gene3D" id="1.10.238.10">
    <property type="entry name" value="EF-hand"/>
    <property type="match status" value="2"/>
</dbReference>
<feature type="domain" description="EF-hand" evidence="3">
    <location>
        <begin position="115"/>
        <end position="149"/>
    </location>
</feature>
<evidence type="ECO:0000313" key="4">
    <source>
        <dbReference type="Proteomes" id="UP000504634"/>
    </source>
</evidence>
<keyword evidence="2" id="KW-0106">Calcium</keyword>
<organism evidence="4 5">
    <name type="scientific">Drosophila lebanonensis</name>
    <name type="common">Fruit fly</name>
    <name type="synonym">Scaptodrosophila lebanonensis</name>
    <dbReference type="NCBI Taxonomy" id="7225"/>
    <lineage>
        <taxon>Eukaryota</taxon>
        <taxon>Metazoa</taxon>
        <taxon>Ecdysozoa</taxon>
        <taxon>Arthropoda</taxon>
        <taxon>Hexapoda</taxon>
        <taxon>Insecta</taxon>
        <taxon>Pterygota</taxon>
        <taxon>Neoptera</taxon>
        <taxon>Endopterygota</taxon>
        <taxon>Diptera</taxon>
        <taxon>Brachycera</taxon>
        <taxon>Muscomorpha</taxon>
        <taxon>Ephydroidea</taxon>
        <taxon>Drosophilidae</taxon>
        <taxon>Scaptodrosophila</taxon>
    </lineage>
</organism>
<dbReference type="SMART" id="SM00054">
    <property type="entry name" value="EFh"/>
    <property type="match status" value="3"/>
</dbReference>
<dbReference type="RefSeq" id="XP_030388532.1">
    <property type="nucleotide sequence ID" value="XM_030532672.1"/>
</dbReference>
<dbReference type="SUPFAM" id="SSF47473">
    <property type="entry name" value="EF-hand"/>
    <property type="match status" value="1"/>
</dbReference>
<feature type="domain" description="EF-hand" evidence="3">
    <location>
        <begin position="42"/>
        <end position="77"/>
    </location>
</feature>
<protein>
    <submittedName>
        <fullName evidence="5">Calmodulin-3</fullName>
    </submittedName>
</protein>
<dbReference type="PROSITE" id="PS00018">
    <property type="entry name" value="EF_HAND_1"/>
    <property type="match status" value="2"/>
</dbReference>
<proteinExistence type="predicted"/>
<dbReference type="PANTHER" id="PTHR23048:SF0">
    <property type="entry name" value="CALMODULIN LIKE 3"/>
    <property type="match status" value="1"/>
</dbReference>
<dbReference type="GO" id="GO:0005509">
    <property type="term" value="F:calcium ion binding"/>
    <property type="evidence" value="ECO:0007669"/>
    <property type="project" value="InterPro"/>
</dbReference>
<evidence type="ECO:0000256" key="1">
    <source>
        <dbReference type="ARBA" id="ARBA00022737"/>
    </source>
</evidence>
<dbReference type="Pfam" id="PF13833">
    <property type="entry name" value="EF-hand_8"/>
    <property type="match status" value="1"/>
</dbReference>
<evidence type="ECO:0000259" key="3">
    <source>
        <dbReference type="PROSITE" id="PS50222"/>
    </source>
</evidence>
<dbReference type="CDD" id="cd00051">
    <property type="entry name" value="EFh"/>
    <property type="match status" value="1"/>
</dbReference>
<feature type="domain" description="EF-hand" evidence="3">
    <location>
        <begin position="79"/>
        <end position="114"/>
    </location>
</feature>
<dbReference type="Pfam" id="PF13499">
    <property type="entry name" value="EF-hand_7"/>
    <property type="match status" value="1"/>
</dbReference>
<dbReference type="GeneID" id="115634776"/>
<dbReference type="GO" id="GO:0016460">
    <property type="term" value="C:myosin II complex"/>
    <property type="evidence" value="ECO:0007669"/>
    <property type="project" value="TreeGrafter"/>
</dbReference>
<evidence type="ECO:0000313" key="5">
    <source>
        <dbReference type="RefSeq" id="XP_030388532.1"/>
    </source>
</evidence>
<dbReference type="InterPro" id="IPR011992">
    <property type="entry name" value="EF-hand-dom_pair"/>
</dbReference>
<dbReference type="AlphaFoldDB" id="A0A6J2UMR9"/>
<dbReference type="InterPro" id="IPR050230">
    <property type="entry name" value="CALM/Myosin/TropC-like"/>
</dbReference>
<gene>
    <name evidence="5" type="primary">LOC115634776</name>
</gene>
<dbReference type="InterPro" id="IPR002048">
    <property type="entry name" value="EF_hand_dom"/>
</dbReference>
<sequence>MDANDDQIHEFELAFQILYSGGTRRFTIKELDTVMRALGHTLSENKLENMISEMDIAGKGSIGFPEFVSMISRKLNEMDYDDEYRGAFHAFDKDNNGYLSIAELTEVLIGLSLKLNEHEIKEIMRRADHDQDGQLSYNEFVYMMMTMSL</sequence>
<dbReference type="FunFam" id="1.10.238.10:FF:000001">
    <property type="entry name" value="Calmodulin 1"/>
    <property type="match status" value="1"/>
</dbReference>
<dbReference type="OrthoDB" id="26525at2759"/>
<accession>A0A6J2UMR9</accession>
<keyword evidence="1" id="KW-0677">Repeat</keyword>
<evidence type="ECO:0000256" key="2">
    <source>
        <dbReference type="ARBA" id="ARBA00022837"/>
    </source>
</evidence>
<dbReference type="InterPro" id="IPR018247">
    <property type="entry name" value="EF_Hand_1_Ca_BS"/>
</dbReference>